<sequence length="313" mass="33424">MSDQFGRKATLIVSAGSKGLDLSQLRFKFEVRQADTQAPNTLYVRVYNLAPATVKAIQGEFTTITLQAGYESGNFGIIFQGTIKQFVRGKERNVDSFLDIWAADGDEFYNFGMVNQTLAAGSTPKQILDSITKQNADAGKLPYATDVNGLVGGVPAQALARGKVLFGMSRDYARDWAAKNGFRWSIQNGQAVVVPVTGYRPGEAVVLSSTTGLIGVPEATSDGVRARILLNPLVRIGCLVQIAQADINTLTIKQQGLSYTGLSAAAQTTAAGFYRVLVSEFIGDTRGQEWYCDLICLAVDTSAPASSSVQAAG</sequence>
<protein>
    <recommendedName>
        <fullName evidence="3">Bacteriophage protein</fullName>
    </recommendedName>
</protein>
<evidence type="ECO:0008006" key="3">
    <source>
        <dbReference type="Google" id="ProtNLM"/>
    </source>
</evidence>
<dbReference type="NCBIfam" id="NF047561">
    <property type="entry name" value="orf58_phage_fam"/>
    <property type="match status" value="1"/>
</dbReference>
<name>A0A158G0N0_9BURK</name>
<keyword evidence="2" id="KW-1185">Reference proteome</keyword>
<dbReference type="Proteomes" id="UP000054717">
    <property type="component" value="Unassembled WGS sequence"/>
</dbReference>
<evidence type="ECO:0000313" key="1">
    <source>
        <dbReference type="EMBL" id="SAL25654.1"/>
    </source>
</evidence>
<dbReference type="AlphaFoldDB" id="A0A158G0N0"/>
<dbReference type="STRING" id="326475.AWB66_01474"/>
<comment type="caution">
    <text evidence="1">The sequence shown here is derived from an EMBL/GenBank/DDBJ whole genome shotgun (WGS) entry which is preliminary data.</text>
</comment>
<organism evidence="1 2">
    <name type="scientific">Caballeronia telluris</name>
    <dbReference type="NCBI Taxonomy" id="326475"/>
    <lineage>
        <taxon>Bacteria</taxon>
        <taxon>Pseudomonadati</taxon>
        <taxon>Pseudomonadota</taxon>
        <taxon>Betaproteobacteria</taxon>
        <taxon>Burkholderiales</taxon>
        <taxon>Burkholderiaceae</taxon>
        <taxon>Caballeronia</taxon>
    </lineage>
</organism>
<dbReference type="RefSeq" id="WP_087629620.1">
    <property type="nucleotide sequence ID" value="NZ_FCNZ02000004.1"/>
</dbReference>
<reference evidence="1" key="1">
    <citation type="submission" date="2016-01" db="EMBL/GenBank/DDBJ databases">
        <authorList>
            <person name="Peeters Charlotte."/>
        </authorList>
    </citation>
    <scope>NUCLEOTIDE SEQUENCE</scope>
    <source>
        <strain evidence="1">LMG 22936</strain>
    </source>
</reference>
<accession>A0A158G0N0</accession>
<evidence type="ECO:0000313" key="2">
    <source>
        <dbReference type="Proteomes" id="UP000054717"/>
    </source>
</evidence>
<gene>
    <name evidence="1" type="ORF">AWB66_01474</name>
</gene>
<dbReference type="EMBL" id="FCNZ02000004">
    <property type="protein sequence ID" value="SAL25654.1"/>
    <property type="molecule type" value="Genomic_DNA"/>
</dbReference>
<proteinExistence type="predicted"/>